<dbReference type="SUPFAM" id="SSF52091">
    <property type="entry name" value="SpoIIaa-like"/>
    <property type="match status" value="1"/>
</dbReference>
<dbReference type="RefSeq" id="WP_324667535.1">
    <property type="nucleotide sequence ID" value="NZ_CP141614.1"/>
</dbReference>
<organism evidence="4 5">
    <name type="scientific">Geochorda subterranea</name>
    <dbReference type="NCBI Taxonomy" id="3109564"/>
    <lineage>
        <taxon>Bacteria</taxon>
        <taxon>Bacillati</taxon>
        <taxon>Bacillota</taxon>
        <taxon>Limnochordia</taxon>
        <taxon>Limnochordales</taxon>
        <taxon>Geochordaceae</taxon>
        <taxon>Geochorda</taxon>
    </lineage>
</organism>
<dbReference type="CDD" id="cd07043">
    <property type="entry name" value="STAS_anti-anti-sigma_factors"/>
    <property type="match status" value="1"/>
</dbReference>
<dbReference type="PANTHER" id="PTHR33495:SF2">
    <property type="entry name" value="ANTI-SIGMA FACTOR ANTAGONIST TM_1081-RELATED"/>
    <property type="match status" value="1"/>
</dbReference>
<dbReference type="Pfam" id="PF01740">
    <property type="entry name" value="STAS"/>
    <property type="match status" value="1"/>
</dbReference>
<dbReference type="PANTHER" id="PTHR33495">
    <property type="entry name" value="ANTI-SIGMA FACTOR ANTAGONIST TM_1081-RELATED-RELATED"/>
    <property type="match status" value="1"/>
</dbReference>
<dbReference type="InterPro" id="IPR003658">
    <property type="entry name" value="Anti-sigma_ant"/>
</dbReference>
<gene>
    <name evidence="4" type="ORF">VLY81_07440</name>
</gene>
<protein>
    <recommendedName>
        <fullName evidence="2">Anti-sigma factor antagonist</fullName>
    </recommendedName>
</protein>
<evidence type="ECO:0000256" key="1">
    <source>
        <dbReference type="ARBA" id="ARBA00009013"/>
    </source>
</evidence>
<dbReference type="InterPro" id="IPR036513">
    <property type="entry name" value="STAS_dom_sf"/>
</dbReference>
<comment type="similarity">
    <text evidence="1 2">Belongs to the anti-sigma-factor antagonist family.</text>
</comment>
<proteinExistence type="inferred from homology"/>
<dbReference type="Proteomes" id="UP001333102">
    <property type="component" value="Chromosome"/>
</dbReference>
<sequence length="132" mass="14546">MAIHVEVVRQGPVLVARVEGDLDMVSAAQLRDPVEEAWNAGSDLRHIVLNLKGLSFLDSTGIAVILGRYRAALARGGRLVVVDANARVRRMLEISGALRLVELADSEAEALARLAPRKQGRGRRRRRRQHPT</sequence>
<keyword evidence="5" id="KW-1185">Reference proteome</keyword>
<dbReference type="InterPro" id="IPR002645">
    <property type="entry name" value="STAS_dom"/>
</dbReference>
<evidence type="ECO:0000259" key="3">
    <source>
        <dbReference type="PROSITE" id="PS50801"/>
    </source>
</evidence>
<feature type="domain" description="STAS" evidence="3">
    <location>
        <begin position="3"/>
        <end position="114"/>
    </location>
</feature>
<dbReference type="NCBIfam" id="TIGR00377">
    <property type="entry name" value="ant_ant_sig"/>
    <property type="match status" value="1"/>
</dbReference>
<reference evidence="5" key="1">
    <citation type="submission" date="2023-12" db="EMBL/GenBank/DDBJ databases">
        <title>Novel isolates from deep terrestrial aquifers shed light on the physiology and ecology of the class Limnochordia.</title>
        <authorList>
            <person name="Karnachuk O.V."/>
            <person name="Lukina A.P."/>
            <person name="Avakyan M.R."/>
            <person name="Kadnikov V."/>
            <person name="Begmatov S."/>
            <person name="Beletsky A.V."/>
            <person name="Mardanov A.V."/>
            <person name="Ravin N.V."/>
        </authorList>
    </citation>
    <scope>NUCLEOTIDE SEQUENCE [LARGE SCALE GENOMIC DNA]</scope>
    <source>
        <strain evidence="5">LN</strain>
    </source>
</reference>
<dbReference type="EMBL" id="CP141614">
    <property type="protein sequence ID" value="WRP13290.1"/>
    <property type="molecule type" value="Genomic_DNA"/>
</dbReference>
<dbReference type="Gene3D" id="3.30.750.24">
    <property type="entry name" value="STAS domain"/>
    <property type="match status" value="1"/>
</dbReference>
<name>A0ABZ1BL49_9FIRM</name>
<evidence type="ECO:0000313" key="5">
    <source>
        <dbReference type="Proteomes" id="UP001333102"/>
    </source>
</evidence>
<dbReference type="PROSITE" id="PS50801">
    <property type="entry name" value="STAS"/>
    <property type="match status" value="1"/>
</dbReference>
<evidence type="ECO:0000256" key="2">
    <source>
        <dbReference type="RuleBase" id="RU003749"/>
    </source>
</evidence>
<accession>A0ABZ1BL49</accession>
<evidence type="ECO:0000313" key="4">
    <source>
        <dbReference type="EMBL" id="WRP13290.1"/>
    </source>
</evidence>